<dbReference type="Proteomes" id="UP000193944">
    <property type="component" value="Unassembled WGS sequence"/>
</dbReference>
<accession>A0A1Y1XLC4</accession>
<dbReference type="AlphaFoldDB" id="A0A1Y1XLC4"/>
<dbReference type="EMBL" id="MCFG01000020">
    <property type="protein sequence ID" value="ORX86512.1"/>
    <property type="molecule type" value="Genomic_DNA"/>
</dbReference>
<evidence type="ECO:0000256" key="1">
    <source>
        <dbReference type="SAM" id="MobiDB-lite"/>
    </source>
</evidence>
<reference evidence="2 3" key="2">
    <citation type="submission" date="2016-08" db="EMBL/GenBank/DDBJ databases">
        <title>Pervasive Adenine N6-methylation of Active Genes in Fungi.</title>
        <authorList>
            <consortium name="DOE Joint Genome Institute"/>
            <person name="Mondo S.J."/>
            <person name="Dannebaum R.O."/>
            <person name="Kuo R.C."/>
            <person name="Labutti K."/>
            <person name="Haridas S."/>
            <person name="Kuo A."/>
            <person name="Salamov A."/>
            <person name="Ahrendt S.R."/>
            <person name="Lipzen A."/>
            <person name="Sullivan W."/>
            <person name="Andreopoulos W.B."/>
            <person name="Clum A."/>
            <person name="Lindquist E."/>
            <person name="Daum C."/>
            <person name="Ramamoorthy G.K."/>
            <person name="Gryganskyi A."/>
            <person name="Culley D."/>
            <person name="Magnuson J.K."/>
            <person name="James T.Y."/>
            <person name="O'Malley M.A."/>
            <person name="Stajich J.E."/>
            <person name="Spatafora J.W."/>
            <person name="Visel A."/>
            <person name="Grigoriev I.V."/>
        </authorList>
    </citation>
    <scope>NUCLEOTIDE SEQUENCE [LARGE SCALE GENOMIC DNA]</scope>
    <source>
        <strain evidence="2 3">S4</strain>
    </source>
</reference>
<dbReference type="OrthoDB" id="2128785at2759"/>
<evidence type="ECO:0000313" key="2">
    <source>
        <dbReference type="EMBL" id="ORX86512.1"/>
    </source>
</evidence>
<feature type="region of interest" description="Disordered" evidence="1">
    <location>
        <begin position="71"/>
        <end position="97"/>
    </location>
</feature>
<comment type="caution">
    <text evidence="2">The sequence shown here is derived from an EMBL/GenBank/DDBJ whole genome shotgun (WGS) entry which is preliminary data.</text>
</comment>
<gene>
    <name evidence="2" type="ORF">BCR32DRAFT_289941</name>
</gene>
<proteinExistence type="predicted"/>
<reference evidence="2 3" key="1">
    <citation type="submission" date="2016-08" db="EMBL/GenBank/DDBJ databases">
        <title>A Parts List for Fungal Cellulosomes Revealed by Comparative Genomics.</title>
        <authorList>
            <consortium name="DOE Joint Genome Institute"/>
            <person name="Haitjema C.H."/>
            <person name="Gilmore S.P."/>
            <person name="Henske J.K."/>
            <person name="Solomon K.V."/>
            <person name="De Groot R."/>
            <person name="Kuo A."/>
            <person name="Mondo S.J."/>
            <person name="Salamov A.A."/>
            <person name="Labutti K."/>
            <person name="Zhao Z."/>
            <person name="Chiniquy J."/>
            <person name="Barry K."/>
            <person name="Brewer H.M."/>
            <person name="Purvine S.O."/>
            <person name="Wright A.T."/>
            <person name="Boxma B."/>
            <person name="Van Alen T."/>
            <person name="Hackstein J.H."/>
            <person name="Baker S.E."/>
            <person name="Grigoriev I.V."/>
            <person name="O'Malley M.A."/>
        </authorList>
    </citation>
    <scope>NUCLEOTIDE SEQUENCE [LARGE SCALE GENOMIC DNA]</scope>
    <source>
        <strain evidence="2 3">S4</strain>
    </source>
</reference>
<protein>
    <submittedName>
        <fullName evidence="2">Uncharacterized protein</fullName>
    </submittedName>
</protein>
<keyword evidence="3" id="KW-1185">Reference proteome</keyword>
<sequence>MANEMSIDDMVKMLQEEVRKVENFDDADGRLDIASMNKQIDNANALLDILEAKYNKFDATLDAMLKEIEESEKAKKENKEEKKEENKEEKKEENKEN</sequence>
<evidence type="ECO:0000313" key="3">
    <source>
        <dbReference type="Proteomes" id="UP000193944"/>
    </source>
</evidence>
<organism evidence="2 3">
    <name type="scientific">Anaeromyces robustus</name>
    <dbReference type="NCBI Taxonomy" id="1754192"/>
    <lineage>
        <taxon>Eukaryota</taxon>
        <taxon>Fungi</taxon>
        <taxon>Fungi incertae sedis</taxon>
        <taxon>Chytridiomycota</taxon>
        <taxon>Chytridiomycota incertae sedis</taxon>
        <taxon>Neocallimastigomycetes</taxon>
        <taxon>Neocallimastigales</taxon>
        <taxon>Neocallimastigaceae</taxon>
        <taxon>Anaeromyces</taxon>
    </lineage>
</organism>
<name>A0A1Y1XLC4_9FUNG</name>